<evidence type="ECO:0000256" key="1">
    <source>
        <dbReference type="SAM" id="MobiDB-lite"/>
    </source>
</evidence>
<keyword evidence="3" id="KW-1185">Reference proteome</keyword>
<sequence length="74" mass="7866">MEPNPNYVHASTATMRPPSAPTVLSMQPPAMDTATLESSHESQPANAPPPPPIVWMTIWSDGGTSFVPNNNAHS</sequence>
<dbReference type="Proteomes" id="UP000289738">
    <property type="component" value="Chromosome B07"/>
</dbReference>
<feature type="region of interest" description="Disordered" evidence="1">
    <location>
        <begin position="1"/>
        <end position="52"/>
    </location>
</feature>
<accession>A0A444YC21</accession>
<proteinExistence type="predicted"/>
<dbReference type="EMBL" id="SDMP01000017">
    <property type="protein sequence ID" value="RYQ99447.1"/>
    <property type="molecule type" value="Genomic_DNA"/>
</dbReference>
<reference evidence="2 3" key="1">
    <citation type="submission" date="2019-01" db="EMBL/GenBank/DDBJ databases">
        <title>Sequencing of cultivated peanut Arachis hypogaea provides insights into genome evolution and oil improvement.</title>
        <authorList>
            <person name="Chen X."/>
        </authorList>
    </citation>
    <scope>NUCLEOTIDE SEQUENCE [LARGE SCALE GENOMIC DNA]</scope>
    <source>
        <strain evidence="3">cv. Fuhuasheng</strain>
        <tissue evidence="2">Leaves</tissue>
    </source>
</reference>
<comment type="caution">
    <text evidence="2">The sequence shown here is derived from an EMBL/GenBank/DDBJ whole genome shotgun (WGS) entry which is preliminary data.</text>
</comment>
<protein>
    <submittedName>
        <fullName evidence="2">Uncharacterized protein</fullName>
    </submittedName>
</protein>
<dbReference type="AlphaFoldDB" id="A0A444YC21"/>
<gene>
    <name evidence="2" type="ORF">Ahy_B07g087386</name>
</gene>
<name>A0A444YC21_ARAHY</name>
<evidence type="ECO:0000313" key="2">
    <source>
        <dbReference type="EMBL" id="RYQ99447.1"/>
    </source>
</evidence>
<evidence type="ECO:0000313" key="3">
    <source>
        <dbReference type="Proteomes" id="UP000289738"/>
    </source>
</evidence>
<organism evidence="2 3">
    <name type="scientific">Arachis hypogaea</name>
    <name type="common">Peanut</name>
    <dbReference type="NCBI Taxonomy" id="3818"/>
    <lineage>
        <taxon>Eukaryota</taxon>
        <taxon>Viridiplantae</taxon>
        <taxon>Streptophyta</taxon>
        <taxon>Embryophyta</taxon>
        <taxon>Tracheophyta</taxon>
        <taxon>Spermatophyta</taxon>
        <taxon>Magnoliopsida</taxon>
        <taxon>eudicotyledons</taxon>
        <taxon>Gunneridae</taxon>
        <taxon>Pentapetalae</taxon>
        <taxon>rosids</taxon>
        <taxon>fabids</taxon>
        <taxon>Fabales</taxon>
        <taxon>Fabaceae</taxon>
        <taxon>Papilionoideae</taxon>
        <taxon>50 kb inversion clade</taxon>
        <taxon>dalbergioids sensu lato</taxon>
        <taxon>Dalbergieae</taxon>
        <taxon>Pterocarpus clade</taxon>
        <taxon>Arachis</taxon>
    </lineage>
</organism>